<dbReference type="InterPro" id="IPR003583">
    <property type="entry name" value="Hlx-hairpin-Hlx_DNA-bd_motif"/>
</dbReference>
<dbReference type="GO" id="GO:0048476">
    <property type="term" value="C:Holliday junction resolvase complex"/>
    <property type="evidence" value="ECO:0007669"/>
    <property type="project" value="UniProtKB-UniRule"/>
</dbReference>
<dbReference type="GO" id="GO:0006281">
    <property type="term" value="P:DNA repair"/>
    <property type="evidence" value="ECO:0007669"/>
    <property type="project" value="UniProtKB-UniRule"/>
</dbReference>
<dbReference type="SUPFAM" id="SSF46929">
    <property type="entry name" value="DNA helicase RuvA subunit, C-terminal domain"/>
    <property type="match status" value="1"/>
</dbReference>
<comment type="function">
    <text evidence="6">The RuvA-RuvB-RuvC complex processes Holliday junction (HJ) DNA during genetic recombination and DNA repair, while the RuvA-RuvB complex plays an important role in the rescue of blocked DNA replication forks via replication fork reversal (RFR). RuvA specifically binds to HJ cruciform DNA, conferring on it an open structure. The RuvB hexamer acts as an ATP-dependent pump, pulling dsDNA into and through the RuvAB complex. HJ branch migration allows RuvC to scan DNA until it finds its consensus sequence, where it cleaves and resolves the cruciform DNA.</text>
</comment>
<dbReference type="GO" id="GO:0000400">
    <property type="term" value="F:four-way junction DNA binding"/>
    <property type="evidence" value="ECO:0007669"/>
    <property type="project" value="UniProtKB-UniRule"/>
</dbReference>
<dbReference type="SUPFAM" id="SSF50249">
    <property type="entry name" value="Nucleic acid-binding proteins"/>
    <property type="match status" value="1"/>
</dbReference>
<comment type="similarity">
    <text evidence="6">Belongs to the RuvA family.</text>
</comment>
<evidence type="ECO:0000256" key="6">
    <source>
        <dbReference type="HAMAP-Rule" id="MF_00031"/>
    </source>
</evidence>
<organism evidence="8 9">
    <name type="scientific">Thermoactinomyces daqus</name>
    <dbReference type="NCBI Taxonomy" id="1329516"/>
    <lineage>
        <taxon>Bacteria</taxon>
        <taxon>Bacillati</taxon>
        <taxon>Bacillota</taxon>
        <taxon>Bacilli</taxon>
        <taxon>Bacillales</taxon>
        <taxon>Thermoactinomycetaceae</taxon>
        <taxon>Thermoactinomyces</taxon>
    </lineage>
</organism>
<keyword evidence="9" id="KW-1185">Reference proteome</keyword>
<proteinExistence type="inferred from homology"/>
<dbReference type="SUPFAM" id="SSF47781">
    <property type="entry name" value="RuvA domain 2-like"/>
    <property type="match status" value="1"/>
</dbReference>
<dbReference type="Proteomes" id="UP000530514">
    <property type="component" value="Unassembled WGS sequence"/>
</dbReference>
<dbReference type="GO" id="GO:0009379">
    <property type="term" value="C:Holliday junction helicase complex"/>
    <property type="evidence" value="ECO:0007669"/>
    <property type="project" value="InterPro"/>
</dbReference>
<dbReference type="Gene3D" id="2.40.50.140">
    <property type="entry name" value="Nucleic acid-binding proteins"/>
    <property type="match status" value="1"/>
</dbReference>
<keyword evidence="4 6" id="KW-0233">DNA recombination</keyword>
<dbReference type="NCBIfam" id="TIGR00084">
    <property type="entry name" value="ruvA"/>
    <property type="match status" value="1"/>
</dbReference>
<dbReference type="GO" id="GO:0009378">
    <property type="term" value="F:four-way junction helicase activity"/>
    <property type="evidence" value="ECO:0007669"/>
    <property type="project" value="InterPro"/>
</dbReference>
<comment type="caution">
    <text evidence="8">The sequence shown here is derived from an EMBL/GenBank/DDBJ whole genome shotgun (WGS) entry which is preliminary data.</text>
</comment>
<dbReference type="EMBL" id="JACEIP010000001">
    <property type="protein sequence ID" value="MBA4541357.1"/>
    <property type="molecule type" value="Genomic_DNA"/>
</dbReference>
<dbReference type="InterPro" id="IPR012340">
    <property type="entry name" value="NA-bd_OB-fold"/>
</dbReference>
<dbReference type="GO" id="GO:0005524">
    <property type="term" value="F:ATP binding"/>
    <property type="evidence" value="ECO:0007669"/>
    <property type="project" value="InterPro"/>
</dbReference>
<dbReference type="Pfam" id="PF07499">
    <property type="entry name" value="RuvA_C"/>
    <property type="match status" value="1"/>
</dbReference>
<sequence length="204" mass="22921">MIEFVKGTVEYRESDYVAINVNGLGYQVFVPNPFRFEEGEEVYLSTHFVVREDAQLLYGFPTRSERDLFRLLLEVSGVGPKAALAMLSGMTPKQLISAIQLEDLKTLTKLPGVGKKTAQRLILDLKDKLKKLAWGYSESTLPLQENSEPPSDFSARRDVIAALLALGYNEEEADWAAQEAEKSAESSLSTEEWIKKALQLMMKK</sequence>
<dbReference type="HAMAP" id="MF_00031">
    <property type="entry name" value="DNA_HJ_migration_RuvA"/>
    <property type="match status" value="1"/>
</dbReference>
<dbReference type="SMART" id="SM00278">
    <property type="entry name" value="HhH1"/>
    <property type="match status" value="2"/>
</dbReference>
<dbReference type="InterPro" id="IPR011114">
    <property type="entry name" value="RuvA_C"/>
</dbReference>
<evidence type="ECO:0000313" key="8">
    <source>
        <dbReference type="EMBL" id="MBA4541357.1"/>
    </source>
</evidence>
<dbReference type="Gene3D" id="1.10.150.20">
    <property type="entry name" value="5' to 3' exonuclease, C-terminal subdomain"/>
    <property type="match status" value="1"/>
</dbReference>
<dbReference type="Gene3D" id="1.10.8.10">
    <property type="entry name" value="DNA helicase RuvA subunit, C-terminal domain"/>
    <property type="match status" value="1"/>
</dbReference>
<dbReference type="Pfam" id="PF01330">
    <property type="entry name" value="RuvA_N"/>
    <property type="match status" value="1"/>
</dbReference>
<evidence type="ECO:0000259" key="7">
    <source>
        <dbReference type="SMART" id="SM00278"/>
    </source>
</evidence>
<keyword evidence="5 6" id="KW-0234">DNA repair</keyword>
<evidence type="ECO:0000256" key="5">
    <source>
        <dbReference type="ARBA" id="ARBA00023204"/>
    </source>
</evidence>
<dbReference type="InterPro" id="IPR013849">
    <property type="entry name" value="DNA_helicase_Holl-junc_RuvA_I"/>
</dbReference>
<dbReference type="GO" id="GO:0005737">
    <property type="term" value="C:cytoplasm"/>
    <property type="evidence" value="ECO:0007669"/>
    <property type="project" value="UniProtKB-SubCell"/>
</dbReference>
<dbReference type="CDD" id="cd14332">
    <property type="entry name" value="UBA_RuvA_C"/>
    <property type="match status" value="1"/>
</dbReference>
<dbReference type="AlphaFoldDB" id="A0A7W1X7C8"/>
<dbReference type="OrthoDB" id="5293449at2"/>
<dbReference type="InterPro" id="IPR036267">
    <property type="entry name" value="RuvA_C_sf"/>
</dbReference>
<keyword evidence="2 6" id="KW-0227">DNA damage</keyword>
<dbReference type="InterPro" id="IPR000085">
    <property type="entry name" value="RuvA"/>
</dbReference>
<comment type="subunit">
    <text evidence="6">Homotetramer. Forms an RuvA(8)-RuvB(12)-Holliday junction (HJ) complex. HJ DNA is sandwiched between 2 RuvA tetramers; dsDNA enters through RuvA and exits via RuvB. An RuvB hexamer assembles on each DNA strand where it exits the tetramer. Each RuvB hexamer is contacted by two RuvA subunits (via domain III) on 2 adjacent RuvB subunits; this complex drives branch migration. In the full resolvosome a probable DNA-RuvA(4)-RuvB(12)-RuvC(2) complex forms which resolves the HJ.</text>
</comment>
<evidence type="ECO:0000256" key="2">
    <source>
        <dbReference type="ARBA" id="ARBA00022763"/>
    </source>
</evidence>
<dbReference type="GO" id="GO:0006310">
    <property type="term" value="P:DNA recombination"/>
    <property type="evidence" value="ECO:0007669"/>
    <property type="project" value="UniProtKB-UniRule"/>
</dbReference>
<comment type="domain">
    <text evidence="6">Has three domains with a flexible linker between the domains II and III and assumes an 'L' shape. Domain III is highly mobile and contacts RuvB.</text>
</comment>
<evidence type="ECO:0000256" key="1">
    <source>
        <dbReference type="ARBA" id="ARBA00022490"/>
    </source>
</evidence>
<keyword evidence="3 6" id="KW-0238">DNA-binding</keyword>
<evidence type="ECO:0000256" key="3">
    <source>
        <dbReference type="ARBA" id="ARBA00023125"/>
    </source>
</evidence>
<dbReference type="RefSeq" id="WP_033099198.1">
    <property type="nucleotide sequence ID" value="NZ_JACEIP010000001.1"/>
</dbReference>
<accession>A0A7W1X7C8</accession>
<feature type="domain" description="Helix-hairpin-helix DNA-binding motif class 1" evidence="7">
    <location>
        <begin position="105"/>
        <end position="124"/>
    </location>
</feature>
<dbReference type="Pfam" id="PF14520">
    <property type="entry name" value="HHH_5"/>
    <property type="match status" value="1"/>
</dbReference>
<dbReference type="InterPro" id="IPR010994">
    <property type="entry name" value="RuvA_2-like"/>
</dbReference>
<gene>
    <name evidence="6 8" type="primary">ruvA</name>
    <name evidence="8" type="ORF">H1164_00325</name>
</gene>
<feature type="domain" description="Helix-hairpin-helix DNA-binding motif class 1" evidence="7">
    <location>
        <begin position="70"/>
        <end position="89"/>
    </location>
</feature>
<protein>
    <recommendedName>
        <fullName evidence="6">Holliday junction branch migration complex subunit RuvA</fullName>
    </recommendedName>
</protein>
<reference evidence="8 9" key="1">
    <citation type="submission" date="2020-07" db="EMBL/GenBank/DDBJ databases">
        <authorList>
            <person name="Feng H."/>
        </authorList>
    </citation>
    <scope>NUCLEOTIDE SEQUENCE [LARGE SCALE GENOMIC DNA]</scope>
    <source>
        <strain evidence="9">s-11</strain>
    </source>
</reference>
<comment type="caution">
    <text evidence="6">Lacks conserved residue(s) required for the propagation of feature annotation.</text>
</comment>
<feature type="region of interest" description="Domain III" evidence="6">
    <location>
        <begin position="151"/>
        <end position="204"/>
    </location>
</feature>
<comment type="subcellular location">
    <subcellularLocation>
        <location evidence="6">Cytoplasm</location>
    </subcellularLocation>
</comment>
<evidence type="ECO:0000313" key="9">
    <source>
        <dbReference type="Proteomes" id="UP000530514"/>
    </source>
</evidence>
<name>A0A7W1X7C8_9BACL</name>
<keyword evidence="1 6" id="KW-0963">Cytoplasm</keyword>
<evidence type="ECO:0000256" key="4">
    <source>
        <dbReference type="ARBA" id="ARBA00023172"/>
    </source>
</evidence>